<evidence type="ECO:0000313" key="13">
    <source>
        <dbReference type="EMBL" id="CAD5125993.1"/>
    </source>
</evidence>
<keyword evidence="9" id="KW-0472">Membrane</keyword>
<dbReference type="GO" id="GO:0004725">
    <property type="term" value="F:protein tyrosine phosphatase activity"/>
    <property type="evidence" value="ECO:0007669"/>
    <property type="project" value="UniProtKB-EC"/>
</dbReference>
<keyword evidence="3" id="KW-0378">Hydrolase</keyword>
<dbReference type="InterPro" id="IPR029021">
    <property type="entry name" value="Prot-tyrosine_phosphatase-like"/>
</dbReference>
<feature type="binding site" evidence="7">
    <location>
        <position position="461"/>
    </location>
    <ligand>
        <name>substrate</name>
    </ligand>
</feature>
<evidence type="ECO:0000313" key="14">
    <source>
        <dbReference type="Proteomes" id="UP000549394"/>
    </source>
</evidence>
<dbReference type="FunFam" id="3.90.190.10:FF:000102">
    <property type="entry name" value="Receptor-type tyrosine-protein phosphatase"/>
    <property type="match status" value="1"/>
</dbReference>
<dbReference type="InterPro" id="IPR003595">
    <property type="entry name" value="Tyr_Pase_cat"/>
</dbReference>
<keyword evidence="14" id="KW-1185">Reference proteome</keyword>
<dbReference type="PROSITE" id="PS50056">
    <property type="entry name" value="TYR_PHOSPHATASE_2"/>
    <property type="match status" value="1"/>
</dbReference>
<dbReference type="PANTHER" id="PTHR46198:SF4">
    <property type="entry name" value="PROTEIN-TYROSINE-PHOSPHATASE"/>
    <property type="match status" value="1"/>
</dbReference>
<keyword evidence="4" id="KW-0904">Protein phosphatase</keyword>
<dbReference type="Proteomes" id="UP000549394">
    <property type="component" value="Unassembled WGS sequence"/>
</dbReference>
<feature type="transmembrane region" description="Helical" evidence="9">
    <location>
        <begin position="174"/>
        <end position="197"/>
    </location>
</feature>
<evidence type="ECO:0000256" key="8">
    <source>
        <dbReference type="SAM" id="MobiDB-lite"/>
    </source>
</evidence>
<dbReference type="PRINTS" id="PR00700">
    <property type="entry name" value="PRTYPHPHTASE"/>
</dbReference>
<evidence type="ECO:0000259" key="11">
    <source>
        <dbReference type="PROSITE" id="PS50055"/>
    </source>
</evidence>
<dbReference type="AlphaFoldDB" id="A0A7I8WD65"/>
<keyword evidence="2" id="KW-0597">Phosphoprotein</keyword>
<feature type="domain" description="Tyrosine specific protein phosphatases" evidence="12">
    <location>
        <begin position="469"/>
        <end position="541"/>
    </location>
</feature>
<dbReference type="InterPro" id="IPR016130">
    <property type="entry name" value="Tyr_Pase_AS"/>
</dbReference>
<evidence type="ECO:0000256" key="3">
    <source>
        <dbReference type="ARBA" id="ARBA00022801"/>
    </source>
</evidence>
<evidence type="ECO:0000256" key="1">
    <source>
        <dbReference type="ARBA" id="ARBA00013064"/>
    </source>
</evidence>
<feature type="chain" id="PRO_5029543890" description="protein-tyrosine-phosphatase" evidence="10">
    <location>
        <begin position="27"/>
        <end position="559"/>
    </location>
</feature>
<keyword evidence="9" id="KW-1133">Transmembrane helix</keyword>
<comment type="catalytic activity">
    <reaction evidence="5">
        <text>O-phospho-L-tyrosyl-[protein] + H2O = L-tyrosyl-[protein] + phosphate</text>
        <dbReference type="Rhea" id="RHEA:10684"/>
        <dbReference type="Rhea" id="RHEA-COMP:10136"/>
        <dbReference type="Rhea" id="RHEA-COMP:20101"/>
        <dbReference type="ChEBI" id="CHEBI:15377"/>
        <dbReference type="ChEBI" id="CHEBI:43474"/>
        <dbReference type="ChEBI" id="CHEBI:46858"/>
        <dbReference type="ChEBI" id="CHEBI:61978"/>
        <dbReference type="EC" id="3.1.3.48"/>
    </reaction>
</comment>
<dbReference type="EMBL" id="CAJFCJ010000031">
    <property type="protein sequence ID" value="CAD5125993.1"/>
    <property type="molecule type" value="Genomic_DNA"/>
</dbReference>
<feature type="domain" description="Tyrosine-protein phosphatase" evidence="11">
    <location>
        <begin position="327"/>
        <end position="550"/>
    </location>
</feature>
<keyword evidence="10" id="KW-0732">Signal</keyword>
<evidence type="ECO:0000256" key="2">
    <source>
        <dbReference type="ARBA" id="ARBA00022553"/>
    </source>
</evidence>
<evidence type="ECO:0000256" key="10">
    <source>
        <dbReference type="SAM" id="SignalP"/>
    </source>
</evidence>
<dbReference type="EC" id="3.1.3.48" evidence="1"/>
<evidence type="ECO:0000256" key="9">
    <source>
        <dbReference type="SAM" id="Phobius"/>
    </source>
</evidence>
<dbReference type="PRINTS" id="PR01778">
    <property type="entry name" value="KIMPTPASE"/>
</dbReference>
<dbReference type="PANTHER" id="PTHR46198">
    <property type="entry name" value="PROTEIN-TYROSINE-PHOSPHATASE"/>
    <property type="match status" value="1"/>
</dbReference>
<dbReference type="GO" id="GO:0005886">
    <property type="term" value="C:plasma membrane"/>
    <property type="evidence" value="ECO:0007669"/>
    <property type="project" value="TreeGrafter"/>
</dbReference>
<comment type="caution">
    <text evidence="13">The sequence shown here is derived from an EMBL/GenBank/DDBJ whole genome shotgun (WGS) entry which is preliminary data.</text>
</comment>
<sequence length="559" mass="63829">MDKSIFLKSMLIVVVMCLLNCNWCHGMKISRVLQKFETVRDKSGRKFDFSEDCYSISTKRNKRNVILQDYITSIKVSDYMESKDMTPRYLLEKLASFYKVPSEHVHLKMCGQKALFYVVKKEAKANSVDVKDWIAPYLVSAKLNAAIAAVPSEIGLTAQSQKQSNEEDKSVMEYVPYVVVAVICLVLLAVILSVWAFTRRKKSEKCQEQRLVCVYPSVKPNLISTSQVQPDSPSPSPFSTPKIKNRSLLERRGSNASLTISLTPPPPQKSAIKECSAQLSLESNTRCLSFNELSSTLENVESLTKEFWEIPMNHPDKAIVSGSGTLNRYRTIIPNETTRIKLNEQDGKPGYINANYIRGYNGQKRAFIATQGPMPHTIVDFWKMIWQEKCEIIIMITKLEEEARNKCEMYIPETGDVRHGDFEISVENISYHSSYEIRAICFRYNDESRTVKHFWYTAWPDQKTPETARDLVQLIEDVKSVKRDQPVVVHCSAGIGRTGCFIATFIGILQILMEKKVDILSIVSQMRLDRGGMVQTYEQYEFIHQALNVYISDFLPDTS</sequence>
<dbReference type="SUPFAM" id="SSF52799">
    <property type="entry name" value="(Phosphotyrosine protein) phosphatases II"/>
    <property type="match status" value="1"/>
</dbReference>
<dbReference type="GO" id="GO:0007165">
    <property type="term" value="P:signal transduction"/>
    <property type="evidence" value="ECO:0007669"/>
    <property type="project" value="TreeGrafter"/>
</dbReference>
<dbReference type="SMART" id="SM00404">
    <property type="entry name" value="PTPc_motif"/>
    <property type="match status" value="1"/>
</dbReference>
<dbReference type="CDD" id="cd14547">
    <property type="entry name" value="PTPc-KIM"/>
    <property type="match status" value="1"/>
</dbReference>
<name>A0A7I8WD65_9ANNE</name>
<accession>A0A7I8WD65</accession>
<feature type="signal peptide" evidence="10">
    <location>
        <begin position="1"/>
        <end position="26"/>
    </location>
</feature>
<gene>
    <name evidence="13" type="ORF">DGYR_LOCUS13283</name>
</gene>
<dbReference type="Gene3D" id="3.90.190.10">
    <property type="entry name" value="Protein tyrosine phosphatase superfamily"/>
    <property type="match status" value="1"/>
</dbReference>
<dbReference type="GO" id="GO:0019901">
    <property type="term" value="F:protein kinase binding"/>
    <property type="evidence" value="ECO:0007669"/>
    <property type="project" value="TreeGrafter"/>
</dbReference>
<dbReference type="GO" id="GO:0005829">
    <property type="term" value="C:cytosol"/>
    <property type="evidence" value="ECO:0007669"/>
    <property type="project" value="TreeGrafter"/>
</dbReference>
<evidence type="ECO:0000256" key="7">
    <source>
        <dbReference type="PIRSR" id="PIRSR608356-51"/>
    </source>
</evidence>
<dbReference type="GO" id="GO:0030054">
    <property type="term" value="C:cell junction"/>
    <property type="evidence" value="ECO:0007669"/>
    <property type="project" value="TreeGrafter"/>
</dbReference>
<feature type="active site" description="Phosphocysteine intermediate" evidence="6">
    <location>
        <position position="491"/>
    </location>
</feature>
<evidence type="ECO:0000256" key="5">
    <source>
        <dbReference type="ARBA" id="ARBA00051722"/>
    </source>
</evidence>
<dbReference type="SMART" id="SM00194">
    <property type="entry name" value="PTPc"/>
    <property type="match status" value="1"/>
</dbReference>
<dbReference type="OrthoDB" id="9993594at2759"/>
<evidence type="ECO:0000256" key="4">
    <source>
        <dbReference type="ARBA" id="ARBA00022912"/>
    </source>
</evidence>
<dbReference type="Pfam" id="PF00102">
    <property type="entry name" value="Y_phosphatase"/>
    <property type="match status" value="1"/>
</dbReference>
<feature type="region of interest" description="Disordered" evidence="8">
    <location>
        <begin position="225"/>
        <end position="244"/>
    </location>
</feature>
<evidence type="ECO:0000259" key="12">
    <source>
        <dbReference type="PROSITE" id="PS50056"/>
    </source>
</evidence>
<dbReference type="PROSITE" id="PS00383">
    <property type="entry name" value="TYR_PHOSPHATASE_1"/>
    <property type="match status" value="1"/>
</dbReference>
<keyword evidence="9" id="KW-0812">Transmembrane</keyword>
<protein>
    <recommendedName>
        <fullName evidence="1">protein-tyrosine-phosphatase</fullName>
        <ecNumber evidence="1">3.1.3.48</ecNumber>
    </recommendedName>
</protein>
<organism evidence="13 14">
    <name type="scientific">Dimorphilus gyrociliatus</name>
    <dbReference type="NCBI Taxonomy" id="2664684"/>
    <lineage>
        <taxon>Eukaryota</taxon>
        <taxon>Metazoa</taxon>
        <taxon>Spiralia</taxon>
        <taxon>Lophotrochozoa</taxon>
        <taxon>Annelida</taxon>
        <taxon>Polychaeta</taxon>
        <taxon>Polychaeta incertae sedis</taxon>
        <taxon>Dinophilidae</taxon>
        <taxon>Dimorphilus</taxon>
    </lineage>
</organism>
<feature type="binding site" evidence="7">
    <location>
        <begin position="491"/>
        <end position="497"/>
    </location>
    <ligand>
        <name>substrate</name>
    </ligand>
</feature>
<evidence type="ECO:0000256" key="6">
    <source>
        <dbReference type="PIRSR" id="PIRSR608356-50"/>
    </source>
</evidence>
<dbReference type="InterPro" id="IPR000387">
    <property type="entry name" value="Tyr_Pase_dom"/>
</dbReference>
<feature type="binding site" evidence="7">
    <location>
        <position position="535"/>
    </location>
    <ligand>
        <name>substrate</name>
    </ligand>
</feature>
<reference evidence="13 14" key="1">
    <citation type="submission" date="2020-08" db="EMBL/GenBank/DDBJ databases">
        <authorList>
            <person name="Hejnol A."/>
        </authorList>
    </citation>
    <scope>NUCLEOTIDE SEQUENCE [LARGE SCALE GENOMIC DNA]</scope>
</reference>
<dbReference type="InterPro" id="IPR000242">
    <property type="entry name" value="PTP_cat"/>
</dbReference>
<dbReference type="PROSITE" id="PS50055">
    <property type="entry name" value="TYR_PHOSPHATASE_PTP"/>
    <property type="match status" value="1"/>
</dbReference>
<proteinExistence type="predicted"/>
<dbReference type="InterPro" id="IPR008356">
    <property type="entry name" value="Tyr_Pase_KIM-con"/>
</dbReference>